<sequence length="213" mass="23296">MSTAAHPVLAADPGLDSAKRRQILDGARRIFLAQGFEGASMNDIAKAAAVSKGTLYVYFENKERLFAAIVAEERHAHVTEIFAIDHGDPDIEGVLTRVGTQLAEFLANPRILSTMRVVMGISERMPDLGQEFYENGPCFSRGRLAAYLDARVAAGQLDIPDTMLAASQFLELSHSPVIKPMFFGSNVRPTPERIRTVVASALHMFMAAYGRKS</sequence>
<dbReference type="PROSITE" id="PS01081">
    <property type="entry name" value="HTH_TETR_1"/>
    <property type="match status" value="1"/>
</dbReference>
<dbReference type="Proteomes" id="UP001242480">
    <property type="component" value="Unassembled WGS sequence"/>
</dbReference>
<reference evidence="4 5" key="1">
    <citation type="submission" date="2023-07" db="EMBL/GenBank/DDBJ databases">
        <title>Genomic Encyclopedia of Type Strains, Phase IV (KMG-IV): sequencing the most valuable type-strain genomes for metagenomic binning, comparative biology and taxonomic classification.</title>
        <authorList>
            <person name="Goeker M."/>
        </authorList>
    </citation>
    <scope>NUCLEOTIDE SEQUENCE [LARGE SCALE GENOMIC DNA]</scope>
    <source>
        <strain evidence="4 5">DSM 19619</strain>
    </source>
</reference>
<dbReference type="Pfam" id="PF14246">
    <property type="entry name" value="TetR_C_7"/>
    <property type="match status" value="1"/>
</dbReference>
<dbReference type="InterPro" id="IPR036271">
    <property type="entry name" value="Tet_transcr_reg_TetR-rel_C_sf"/>
</dbReference>
<dbReference type="InterPro" id="IPR009057">
    <property type="entry name" value="Homeodomain-like_sf"/>
</dbReference>
<dbReference type="InterPro" id="IPR001647">
    <property type="entry name" value="HTH_TetR"/>
</dbReference>
<dbReference type="PROSITE" id="PS50977">
    <property type="entry name" value="HTH_TETR_2"/>
    <property type="match status" value="1"/>
</dbReference>
<dbReference type="RefSeq" id="WP_307267359.1">
    <property type="nucleotide sequence ID" value="NZ_JAUSVX010000001.1"/>
</dbReference>
<evidence type="ECO:0000313" key="5">
    <source>
        <dbReference type="Proteomes" id="UP001242480"/>
    </source>
</evidence>
<name>A0ABU0J2Y2_9HYPH</name>
<evidence type="ECO:0000256" key="1">
    <source>
        <dbReference type="ARBA" id="ARBA00023125"/>
    </source>
</evidence>
<evidence type="ECO:0000259" key="3">
    <source>
        <dbReference type="PROSITE" id="PS50977"/>
    </source>
</evidence>
<evidence type="ECO:0000256" key="2">
    <source>
        <dbReference type="PROSITE-ProRule" id="PRU00335"/>
    </source>
</evidence>
<dbReference type="Gene3D" id="1.10.10.60">
    <property type="entry name" value="Homeodomain-like"/>
    <property type="match status" value="1"/>
</dbReference>
<accession>A0ABU0J2Y2</accession>
<keyword evidence="1 2" id="KW-0238">DNA-binding</keyword>
<dbReference type="PANTHER" id="PTHR30055">
    <property type="entry name" value="HTH-TYPE TRANSCRIPTIONAL REGULATOR RUTR"/>
    <property type="match status" value="1"/>
</dbReference>
<dbReference type="InterPro" id="IPR050109">
    <property type="entry name" value="HTH-type_TetR-like_transc_reg"/>
</dbReference>
<dbReference type="PRINTS" id="PR00455">
    <property type="entry name" value="HTHTETR"/>
</dbReference>
<keyword evidence="5" id="KW-1185">Reference proteome</keyword>
<dbReference type="SUPFAM" id="SSF46689">
    <property type="entry name" value="Homeodomain-like"/>
    <property type="match status" value="1"/>
</dbReference>
<gene>
    <name evidence="4" type="ORF">QO011_000562</name>
</gene>
<organism evidence="4 5">
    <name type="scientific">Labrys wisconsinensis</name>
    <dbReference type="NCBI Taxonomy" id="425677"/>
    <lineage>
        <taxon>Bacteria</taxon>
        <taxon>Pseudomonadati</taxon>
        <taxon>Pseudomonadota</taxon>
        <taxon>Alphaproteobacteria</taxon>
        <taxon>Hyphomicrobiales</taxon>
        <taxon>Xanthobacteraceae</taxon>
        <taxon>Labrys</taxon>
    </lineage>
</organism>
<dbReference type="Gene3D" id="1.10.357.10">
    <property type="entry name" value="Tetracycline Repressor, domain 2"/>
    <property type="match status" value="1"/>
</dbReference>
<dbReference type="EMBL" id="JAUSVX010000001">
    <property type="protein sequence ID" value="MDQ0467567.1"/>
    <property type="molecule type" value="Genomic_DNA"/>
</dbReference>
<dbReference type="InterPro" id="IPR023772">
    <property type="entry name" value="DNA-bd_HTH_TetR-type_CS"/>
</dbReference>
<dbReference type="Pfam" id="PF00440">
    <property type="entry name" value="TetR_N"/>
    <property type="match status" value="1"/>
</dbReference>
<dbReference type="InterPro" id="IPR039536">
    <property type="entry name" value="TetR_C_Proteobacteria"/>
</dbReference>
<protein>
    <submittedName>
        <fullName evidence="4">AcrR family transcriptional regulator</fullName>
    </submittedName>
</protein>
<dbReference type="PANTHER" id="PTHR30055:SF146">
    <property type="entry name" value="HTH-TYPE TRANSCRIPTIONAL DUAL REGULATOR CECR"/>
    <property type="match status" value="1"/>
</dbReference>
<proteinExistence type="predicted"/>
<dbReference type="SUPFAM" id="SSF48498">
    <property type="entry name" value="Tetracyclin repressor-like, C-terminal domain"/>
    <property type="match status" value="1"/>
</dbReference>
<comment type="caution">
    <text evidence="4">The sequence shown here is derived from an EMBL/GenBank/DDBJ whole genome shotgun (WGS) entry which is preliminary data.</text>
</comment>
<feature type="domain" description="HTH tetR-type" evidence="3">
    <location>
        <begin position="17"/>
        <end position="77"/>
    </location>
</feature>
<evidence type="ECO:0000313" key="4">
    <source>
        <dbReference type="EMBL" id="MDQ0467567.1"/>
    </source>
</evidence>
<feature type="DNA-binding region" description="H-T-H motif" evidence="2">
    <location>
        <begin position="40"/>
        <end position="59"/>
    </location>
</feature>